<dbReference type="GeneID" id="9099256"/>
<dbReference type="EMBL" id="KN293995">
    <property type="protein sequence ID" value="EEH39812.1"/>
    <property type="molecule type" value="Genomic_DNA"/>
</dbReference>
<feature type="compositionally biased region" description="Basic residues" evidence="1">
    <location>
        <begin position="117"/>
        <end position="127"/>
    </location>
</feature>
<reference evidence="2 3" key="1">
    <citation type="journal article" date="2011" name="PLoS Genet.">
        <title>Comparative genomic analysis of human fungal pathogens causing paracoccidioidomycosis.</title>
        <authorList>
            <person name="Desjardins C.A."/>
            <person name="Champion M.D."/>
            <person name="Holder J.W."/>
            <person name="Muszewska A."/>
            <person name="Goldberg J."/>
            <person name="Bailao A.M."/>
            <person name="Brigido M.M."/>
            <person name="Ferreira M.E."/>
            <person name="Garcia A.M."/>
            <person name="Grynberg M."/>
            <person name="Gujja S."/>
            <person name="Heiman D.I."/>
            <person name="Henn M.R."/>
            <person name="Kodira C.D."/>
            <person name="Leon-Narvaez H."/>
            <person name="Longo L.V."/>
            <person name="Ma L.J."/>
            <person name="Malavazi I."/>
            <person name="Matsuo A.L."/>
            <person name="Morais F.V."/>
            <person name="Pereira M."/>
            <person name="Rodriguez-Brito S."/>
            <person name="Sakthikumar S."/>
            <person name="Salem-Izacc S.M."/>
            <person name="Sykes S.M."/>
            <person name="Teixeira M.M."/>
            <person name="Vallejo M.C."/>
            <person name="Walter M.E."/>
            <person name="Yandava C."/>
            <person name="Young S."/>
            <person name="Zeng Q."/>
            <person name="Zucker J."/>
            <person name="Felipe M.S."/>
            <person name="Goldman G.H."/>
            <person name="Haas B.J."/>
            <person name="McEwen J.G."/>
            <person name="Nino-Vega G."/>
            <person name="Puccia R."/>
            <person name="San-Blas G."/>
            <person name="Soares C.M."/>
            <person name="Birren B.W."/>
            <person name="Cuomo C.A."/>
        </authorList>
    </citation>
    <scope>NUCLEOTIDE SEQUENCE [LARGE SCALE GENOMIC DNA]</scope>
    <source>
        <strain evidence="3">ATCC MYA-826 / Pb01</strain>
    </source>
</reference>
<evidence type="ECO:0000313" key="2">
    <source>
        <dbReference type="EMBL" id="EEH39812.1"/>
    </source>
</evidence>
<accession>C1GU06</accession>
<feature type="compositionally biased region" description="Low complexity" evidence="1">
    <location>
        <begin position="41"/>
        <end position="56"/>
    </location>
</feature>
<sequence length="157" mass="16189">MANEAINGAPATSAVEKKDTNNSTAPDATVATALNGDAPKEASATPAEAAESSSAEQHADSSKGAGNKHERDDAAAALVEKENPEPAGEPAAKKQKTDTEPAQATNGTEVTAVANVQKKRRPGRPRRWGGDAKAEKKAPRPRATEGIGSRTRSRVQA</sequence>
<dbReference type="OrthoDB" id="4187284at2759"/>
<dbReference type="HOGENOM" id="CLU_1927236_0_0_1"/>
<dbReference type="OMA" id="AGNKHER"/>
<organism evidence="2 3">
    <name type="scientific">Paracoccidioides lutzii (strain ATCC MYA-826 / Pb01)</name>
    <name type="common">Paracoccidioides brasiliensis</name>
    <dbReference type="NCBI Taxonomy" id="502779"/>
    <lineage>
        <taxon>Eukaryota</taxon>
        <taxon>Fungi</taxon>
        <taxon>Dikarya</taxon>
        <taxon>Ascomycota</taxon>
        <taxon>Pezizomycotina</taxon>
        <taxon>Eurotiomycetes</taxon>
        <taxon>Eurotiomycetidae</taxon>
        <taxon>Onygenales</taxon>
        <taxon>Ajellomycetaceae</taxon>
        <taxon>Paracoccidioides</taxon>
    </lineage>
</organism>
<feature type="region of interest" description="Disordered" evidence="1">
    <location>
        <begin position="1"/>
        <end position="157"/>
    </location>
</feature>
<dbReference type="AlphaFoldDB" id="C1GU06"/>
<protein>
    <submittedName>
        <fullName evidence="2">Uncharacterized protein</fullName>
    </submittedName>
</protein>
<dbReference type="VEuPathDB" id="FungiDB:PAAG_02001"/>
<feature type="compositionally biased region" description="Polar residues" evidence="1">
    <location>
        <begin position="100"/>
        <end position="109"/>
    </location>
</feature>
<name>C1GU06_PARBA</name>
<evidence type="ECO:0000256" key="1">
    <source>
        <dbReference type="SAM" id="MobiDB-lite"/>
    </source>
</evidence>
<feature type="compositionally biased region" description="Basic and acidic residues" evidence="1">
    <location>
        <begin position="57"/>
        <end position="84"/>
    </location>
</feature>
<dbReference type="eggNOG" id="ENOG502RN9V">
    <property type="taxonomic scope" value="Eukaryota"/>
</dbReference>
<proteinExistence type="predicted"/>
<gene>
    <name evidence="2" type="ORF">PAAG_02001</name>
</gene>
<dbReference type="RefSeq" id="XP_002796113.1">
    <property type="nucleotide sequence ID" value="XM_002796067.1"/>
</dbReference>
<dbReference type="KEGG" id="pbl:PAAG_02001"/>
<keyword evidence="3" id="KW-1185">Reference proteome</keyword>
<dbReference type="Proteomes" id="UP000002059">
    <property type="component" value="Partially assembled WGS sequence"/>
</dbReference>
<feature type="compositionally biased region" description="Basic and acidic residues" evidence="1">
    <location>
        <begin position="128"/>
        <end position="138"/>
    </location>
</feature>
<evidence type="ECO:0000313" key="3">
    <source>
        <dbReference type="Proteomes" id="UP000002059"/>
    </source>
</evidence>